<dbReference type="EMBL" id="CM001561">
    <property type="protein sequence ID" value="EJZ57257.1"/>
    <property type="molecule type" value="Genomic_DNA"/>
</dbReference>
<dbReference type="InterPro" id="IPR036412">
    <property type="entry name" value="HAD-like_sf"/>
</dbReference>
<dbReference type="SFLD" id="SFLDS00003">
    <property type="entry name" value="Haloacid_Dehalogenase"/>
    <property type="match status" value="1"/>
</dbReference>
<dbReference type="Pfam" id="PF08282">
    <property type="entry name" value="Hydrolase_3"/>
    <property type="match status" value="1"/>
</dbReference>
<dbReference type="PROSITE" id="PS01228">
    <property type="entry name" value="COF_1"/>
    <property type="match status" value="1"/>
</dbReference>
<name>A0A7U9GSH2_PSEFL</name>
<keyword evidence="3 6" id="KW-0378">Hydrolase</keyword>
<dbReference type="InterPro" id="IPR000150">
    <property type="entry name" value="Cof"/>
</dbReference>
<comment type="similarity">
    <text evidence="5">Belongs to the HAD-like hydrolase superfamily. Cof family.</text>
</comment>
<evidence type="ECO:0000256" key="4">
    <source>
        <dbReference type="ARBA" id="ARBA00022842"/>
    </source>
</evidence>
<evidence type="ECO:0000313" key="7">
    <source>
        <dbReference type="Proteomes" id="UP000006045"/>
    </source>
</evidence>
<dbReference type="GO" id="GO:0016791">
    <property type="term" value="F:phosphatase activity"/>
    <property type="evidence" value="ECO:0007669"/>
    <property type="project" value="UniProtKB-ARBA"/>
</dbReference>
<dbReference type="CDD" id="cd07516">
    <property type="entry name" value="HAD_Pase"/>
    <property type="match status" value="1"/>
</dbReference>
<comment type="cofactor">
    <cofactor evidence="1">
        <name>Mg(2+)</name>
        <dbReference type="ChEBI" id="CHEBI:18420"/>
    </cofactor>
</comment>
<evidence type="ECO:0000256" key="3">
    <source>
        <dbReference type="ARBA" id="ARBA00022801"/>
    </source>
</evidence>
<dbReference type="NCBIfam" id="TIGR01484">
    <property type="entry name" value="HAD-SF-IIB"/>
    <property type="match status" value="1"/>
</dbReference>
<evidence type="ECO:0000256" key="1">
    <source>
        <dbReference type="ARBA" id="ARBA00001946"/>
    </source>
</evidence>
<dbReference type="NCBIfam" id="TIGR00099">
    <property type="entry name" value="Cof-subfamily"/>
    <property type="match status" value="1"/>
</dbReference>
<reference evidence="6 7" key="1">
    <citation type="submission" date="2012-08" db="EMBL/GenBank/DDBJ databases">
        <title>The genome of cave-isolated P. fluorescens strain R124 demonstrates phenotypic adaptation to the mineral environment.</title>
        <authorList>
            <person name="Barton M.D."/>
            <person name="Petronio M."/>
            <person name="Giarrizzo J.G."/>
            <person name="Bowling B.V."/>
            <person name="Barton H.A."/>
        </authorList>
    </citation>
    <scope>NUCLEOTIDE SEQUENCE [LARGE SCALE GENOMIC DNA]</scope>
    <source>
        <strain evidence="6 7">R124</strain>
    </source>
</reference>
<keyword evidence="2" id="KW-0479">Metal-binding</keyword>
<dbReference type="InterPro" id="IPR023214">
    <property type="entry name" value="HAD_sf"/>
</dbReference>
<organism evidence="6 7">
    <name type="scientific">Pseudomonas fluorescens R124</name>
    <dbReference type="NCBI Taxonomy" id="743713"/>
    <lineage>
        <taxon>Bacteria</taxon>
        <taxon>Pseudomonadati</taxon>
        <taxon>Pseudomonadota</taxon>
        <taxon>Gammaproteobacteria</taxon>
        <taxon>Pseudomonadales</taxon>
        <taxon>Pseudomonadaceae</taxon>
        <taxon>Pseudomonas</taxon>
    </lineage>
</organism>
<dbReference type="Proteomes" id="UP000006045">
    <property type="component" value="Chromosome"/>
</dbReference>
<dbReference type="AlphaFoldDB" id="A0A7U9GSH2"/>
<dbReference type="GO" id="GO:0000287">
    <property type="term" value="F:magnesium ion binding"/>
    <property type="evidence" value="ECO:0007669"/>
    <property type="project" value="UniProtKB-ARBA"/>
</dbReference>
<dbReference type="Gene3D" id="3.30.1240.10">
    <property type="match status" value="1"/>
</dbReference>
<sequence length="274" mass="29839">MYLLIASDLDGTLLLPGDTFGAFTKSVIHSLNRAGHHIVLATGRHQTDVESLLDSQSPPVHLITANGARISSACGGLSLSAELSTAVVQTLLEEARADTDLTINLYCRSGWLMSREDENLKDFSQNPDFQPTLCATENLPLQAVQKVFFFQRSKDHDALLRLQARLEQRLGDQIGTVFTFPWCLEVMARDVSKGNALKQLAEFLNVPIKACIAFGDAMNDADMLAGVGKGVLMGNAHAELRQALPEAEIIGRCTDEAVAHYLSKHLLKSADRPA</sequence>
<dbReference type="Gene3D" id="3.40.50.1000">
    <property type="entry name" value="HAD superfamily/HAD-like"/>
    <property type="match status" value="1"/>
</dbReference>
<dbReference type="PANTHER" id="PTHR47267:SF2">
    <property type="entry name" value="HMP-PP PHOSPHATASE"/>
    <property type="match status" value="1"/>
</dbReference>
<dbReference type="PANTHER" id="PTHR47267">
    <property type="match status" value="1"/>
</dbReference>
<dbReference type="SUPFAM" id="SSF56784">
    <property type="entry name" value="HAD-like"/>
    <property type="match status" value="1"/>
</dbReference>
<protein>
    <submittedName>
        <fullName evidence="6">HAD-superfamily hydrolase, subfamily IIB</fullName>
    </submittedName>
</protein>
<accession>A0A7U9GSH2</accession>
<evidence type="ECO:0000256" key="2">
    <source>
        <dbReference type="ARBA" id="ARBA00022723"/>
    </source>
</evidence>
<evidence type="ECO:0000313" key="6">
    <source>
        <dbReference type="EMBL" id="EJZ57257.1"/>
    </source>
</evidence>
<evidence type="ECO:0000256" key="5">
    <source>
        <dbReference type="ARBA" id="ARBA00034778"/>
    </source>
</evidence>
<dbReference type="PROSITE" id="PS01229">
    <property type="entry name" value="COF_2"/>
    <property type="match status" value="1"/>
</dbReference>
<dbReference type="OrthoDB" id="3180855at2"/>
<proteinExistence type="inferred from homology"/>
<dbReference type="SFLD" id="SFLDG01140">
    <property type="entry name" value="C2.B:_Phosphomannomutase_and_P"/>
    <property type="match status" value="1"/>
</dbReference>
<dbReference type="RefSeq" id="WP_003222979.1">
    <property type="nucleotide sequence ID" value="NZ_CM001561.1"/>
</dbReference>
<gene>
    <name evidence="6" type="ORF">I1A_001572</name>
</gene>
<keyword evidence="4" id="KW-0460">Magnesium</keyword>
<dbReference type="InterPro" id="IPR006379">
    <property type="entry name" value="HAD-SF_hydro_IIB"/>
</dbReference>